<accession>A0A5E8AD07</accession>
<dbReference type="AlphaFoldDB" id="A0A5E8AD07"/>
<evidence type="ECO:0000313" key="6">
    <source>
        <dbReference type="EMBL" id="VVT29087.1"/>
    </source>
</evidence>
<dbReference type="GO" id="GO:0016020">
    <property type="term" value="C:membrane"/>
    <property type="evidence" value="ECO:0007669"/>
    <property type="project" value="UniProtKB-SubCell"/>
</dbReference>
<evidence type="ECO:0000313" key="7">
    <source>
        <dbReference type="Proteomes" id="UP000326857"/>
    </source>
</evidence>
<dbReference type="InterPro" id="IPR037682">
    <property type="entry name" value="TonB_C"/>
</dbReference>
<dbReference type="EMBL" id="CABVLI010000047">
    <property type="protein sequence ID" value="VVT29087.1"/>
    <property type="molecule type" value="Genomic_DNA"/>
</dbReference>
<evidence type="ECO:0000256" key="3">
    <source>
        <dbReference type="ARBA" id="ARBA00022989"/>
    </source>
</evidence>
<keyword evidence="4" id="KW-0472">Membrane</keyword>
<dbReference type="Gene3D" id="3.30.1150.10">
    <property type="match status" value="1"/>
</dbReference>
<dbReference type="Proteomes" id="UP000326857">
    <property type="component" value="Unassembled WGS sequence"/>
</dbReference>
<protein>
    <recommendedName>
        <fullName evidence="5">TonB C-terminal domain-containing protein</fullName>
    </recommendedName>
</protein>
<evidence type="ECO:0000256" key="4">
    <source>
        <dbReference type="ARBA" id="ARBA00023136"/>
    </source>
</evidence>
<evidence type="ECO:0000256" key="2">
    <source>
        <dbReference type="ARBA" id="ARBA00022692"/>
    </source>
</evidence>
<dbReference type="InterPro" id="IPR006260">
    <property type="entry name" value="TonB/TolA_C"/>
</dbReference>
<dbReference type="Pfam" id="PF03544">
    <property type="entry name" value="TonB_C"/>
    <property type="match status" value="1"/>
</dbReference>
<evidence type="ECO:0000256" key="1">
    <source>
        <dbReference type="ARBA" id="ARBA00004167"/>
    </source>
</evidence>
<gene>
    <name evidence="6" type="ORF">SPHINGO391_510051</name>
</gene>
<name>A0A5E8AD07_9SPHN</name>
<organism evidence="6 7">
    <name type="scientific">Sphingomonas aurantiaca</name>
    <dbReference type="NCBI Taxonomy" id="185949"/>
    <lineage>
        <taxon>Bacteria</taxon>
        <taxon>Pseudomonadati</taxon>
        <taxon>Pseudomonadota</taxon>
        <taxon>Alphaproteobacteria</taxon>
        <taxon>Sphingomonadales</taxon>
        <taxon>Sphingomonadaceae</taxon>
        <taxon>Sphingomonas</taxon>
    </lineage>
</organism>
<dbReference type="NCBIfam" id="TIGR01352">
    <property type="entry name" value="tonB_Cterm"/>
    <property type="match status" value="1"/>
</dbReference>
<keyword evidence="2" id="KW-0812">Transmembrane</keyword>
<sequence>MEAVMSLAAVVMAWVAWVPLDAIPTPDGSPNLLFVARHYPPQSLARGEEGAVDFQVVIEPSGRIRSCVVTRSSGFAALDTATCDLMIENARFQAVADPNGRRIVSRHAGTLTWTLPVGALRPAVAPVPAKVAVAEEVICRRRLKPDSNYIVTKLCLTRTDWDRTAEYGRMQTNWYQGNGFVP</sequence>
<proteinExistence type="predicted"/>
<dbReference type="PROSITE" id="PS52015">
    <property type="entry name" value="TONB_CTD"/>
    <property type="match status" value="1"/>
</dbReference>
<reference evidence="6 7" key="1">
    <citation type="submission" date="2019-09" db="EMBL/GenBank/DDBJ databases">
        <authorList>
            <person name="Dittami M. S."/>
        </authorList>
    </citation>
    <scope>NUCLEOTIDE SEQUENCE [LARGE SCALE GENOMIC DNA]</scope>
    <source>
        <strain evidence="6">SPHINGO391</strain>
    </source>
</reference>
<keyword evidence="3" id="KW-1133">Transmembrane helix</keyword>
<dbReference type="SUPFAM" id="SSF74653">
    <property type="entry name" value="TolA/TonB C-terminal domain"/>
    <property type="match status" value="1"/>
</dbReference>
<dbReference type="GO" id="GO:0055085">
    <property type="term" value="P:transmembrane transport"/>
    <property type="evidence" value="ECO:0007669"/>
    <property type="project" value="InterPro"/>
</dbReference>
<evidence type="ECO:0000259" key="5">
    <source>
        <dbReference type="PROSITE" id="PS52015"/>
    </source>
</evidence>
<comment type="subcellular location">
    <subcellularLocation>
        <location evidence="1">Membrane</location>
        <topology evidence="1">Single-pass membrane protein</topology>
    </subcellularLocation>
</comment>
<feature type="domain" description="TonB C-terminal" evidence="5">
    <location>
        <begin position="24"/>
        <end position="118"/>
    </location>
</feature>